<evidence type="ECO:0000313" key="1">
    <source>
        <dbReference type="EMBL" id="GAH87110.1"/>
    </source>
</evidence>
<sequence>MPPKKPKHKAVTMWMHGSRVGNVHDYENKALKVYDVKEMNEYLNHKWLEEGVET</sequence>
<gene>
    <name evidence="1" type="ORF">S03H2_67238</name>
</gene>
<accession>X1K0B0</accession>
<feature type="non-terminal residue" evidence="1">
    <location>
        <position position="54"/>
    </location>
</feature>
<protein>
    <submittedName>
        <fullName evidence="1">Uncharacterized protein</fullName>
    </submittedName>
</protein>
<proteinExistence type="predicted"/>
<dbReference type="EMBL" id="BARU01043982">
    <property type="protein sequence ID" value="GAH87110.1"/>
    <property type="molecule type" value="Genomic_DNA"/>
</dbReference>
<dbReference type="AlphaFoldDB" id="X1K0B0"/>
<name>X1K0B0_9ZZZZ</name>
<organism evidence="1">
    <name type="scientific">marine sediment metagenome</name>
    <dbReference type="NCBI Taxonomy" id="412755"/>
    <lineage>
        <taxon>unclassified sequences</taxon>
        <taxon>metagenomes</taxon>
        <taxon>ecological metagenomes</taxon>
    </lineage>
</organism>
<reference evidence="1" key="1">
    <citation type="journal article" date="2014" name="Front. Microbiol.">
        <title>High frequency of phylogenetically diverse reductive dehalogenase-homologous genes in deep subseafloor sedimentary metagenomes.</title>
        <authorList>
            <person name="Kawai M."/>
            <person name="Futagami T."/>
            <person name="Toyoda A."/>
            <person name="Takaki Y."/>
            <person name="Nishi S."/>
            <person name="Hori S."/>
            <person name="Arai W."/>
            <person name="Tsubouchi T."/>
            <person name="Morono Y."/>
            <person name="Uchiyama I."/>
            <person name="Ito T."/>
            <person name="Fujiyama A."/>
            <person name="Inagaki F."/>
            <person name="Takami H."/>
        </authorList>
    </citation>
    <scope>NUCLEOTIDE SEQUENCE</scope>
    <source>
        <strain evidence="1">Expedition CK06-06</strain>
    </source>
</reference>
<comment type="caution">
    <text evidence="1">The sequence shown here is derived from an EMBL/GenBank/DDBJ whole genome shotgun (WGS) entry which is preliminary data.</text>
</comment>